<evidence type="ECO:0000256" key="6">
    <source>
        <dbReference type="ARBA" id="ARBA00023170"/>
    </source>
</evidence>
<evidence type="ECO:0000256" key="5">
    <source>
        <dbReference type="ARBA" id="ARBA00023136"/>
    </source>
</evidence>
<evidence type="ECO:0000256" key="1">
    <source>
        <dbReference type="ARBA" id="ARBA00004141"/>
    </source>
</evidence>
<dbReference type="InterPro" id="IPR000337">
    <property type="entry name" value="GPCR_3"/>
</dbReference>
<keyword evidence="5" id="KW-0472">Membrane</keyword>
<proteinExistence type="predicted"/>
<accession>A0A2T7PK03</accession>
<evidence type="ECO:0000259" key="9">
    <source>
        <dbReference type="Pfam" id="PF01094"/>
    </source>
</evidence>
<sequence>MRRFYDMVSVEPTKIFMLGPSVSRVAIHVSIAASSWNIVQVSFSTRSSELENRNLYPFFFRTIPSDAMLNKARLQLLQHFGWSRVAIIYEEVDGNLFYSSMDDLRLKMVDDGIDIVTFERLSTDELDARIIMGHFFQMSARKVFCETLKGKVRNKDLGVGAPYTVAVLGGAGMRREAWRRGEETMREEH</sequence>
<dbReference type="GO" id="GO:0004965">
    <property type="term" value="F:G protein-coupled GABA receptor activity"/>
    <property type="evidence" value="ECO:0007669"/>
    <property type="project" value="InterPro"/>
</dbReference>
<dbReference type="AlphaFoldDB" id="A0A2T7PK03"/>
<evidence type="ECO:0000313" key="11">
    <source>
        <dbReference type="Proteomes" id="UP000245119"/>
    </source>
</evidence>
<keyword evidence="2" id="KW-0812">Transmembrane</keyword>
<dbReference type="EMBL" id="PZQS01000003">
    <property type="protein sequence ID" value="PVD33724.1"/>
    <property type="molecule type" value="Genomic_DNA"/>
</dbReference>
<dbReference type="SUPFAM" id="SSF53822">
    <property type="entry name" value="Periplasmic binding protein-like I"/>
    <property type="match status" value="1"/>
</dbReference>
<dbReference type="InterPro" id="IPR001828">
    <property type="entry name" value="ANF_lig-bd_rcpt"/>
</dbReference>
<keyword evidence="11" id="KW-1185">Reference proteome</keyword>
<evidence type="ECO:0000256" key="8">
    <source>
        <dbReference type="ARBA" id="ARBA00023224"/>
    </source>
</evidence>
<protein>
    <recommendedName>
        <fullName evidence="9">Receptor ligand binding region domain-containing protein</fullName>
    </recommendedName>
</protein>
<dbReference type="GO" id="GO:0038039">
    <property type="term" value="C:G protein-coupled receptor heterodimeric complex"/>
    <property type="evidence" value="ECO:0007669"/>
    <property type="project" value="TreeGrafter"/>
</dbReference>
<evidence type="ECO:0000256" key="3">
    <source>
        <dbReference type="ARBA" id="ARBA00022989"/>
    </source>
</evidence>
<comment type="caution">
    <text evidence="10">The sequence shown here is derived from an EMBL/GenBank/DDBJ whole genome shotgun (WGS) entry which is preliminary data.</text>
</comment>
<dbReference type="Gene3D" id="3.40.50.2300">
    <property type="match status" value="1"/>
</dbReference>
<keyword evidence="4" id="KW-0297">G-protein coupled receptor</keyword>
<keyword evidence="6" id="KW-0675">Receptor</keyword>
<dbReference type="PANTHER" id="PTHR10519:SF20">
    <property type="entry name" value="G-PROTEIN COUPLED RECEPTOR 156-RELATED"/>
    <property type="match status" value="1"/>
</dbReference>
<dbReference type="PRINTS" id="PR00248">
    <property type="entry name" value="GPCRMGR"/>
</dbReference>
<dbReference type="PRINTS" id="PR01176">
    <property type="entry name" value="GABABRECEPTR"/>
</dbReference>
<evidence type="ECO:0000256" key="2">
    <source>
        <dbReference type="ARBA" id="ARBA00022692"/>
    </source>
</evidence>
<evidence type="ECO:0000256" key="4">
    <source>
        <dbReference type="ARBA" id="ARBA00023040"/>
    </source>
</evidence>
<dbReference type="GO" id="GO:0007214">
    <property type="term" value="P:gamma-aminobutyric acid signaling pathway"/>
    <property type="evidence" value="ECO:0007669"/>
    <property type="project" value="TreeGrafter"/>
</dbReference>
<dbReference type="InterPro" id="IPR002455">
    <property type="entry name" value="GPCR3_GABA-B"/>
</dbReference>
<reference evidence="10 11" key="1">
    <citation type="submission" date="2018-04" db="EMBL/GenBank/DDBJ databases">
        <title>The genome of golden apple snail Pomacea canaliculata provides insight into stress tolerance and invasive adaptation.</title>
        <authorList>
            <person name="Liu C."/>
            <person name="Liu B."/>
            <person name="Ren Y."/>
            <person name="Zhang Y."/>
            <person name="Wang H."/>
            <person name="Li S."/>
            <person name="Jiang F."/>
            <person name="Yin L."/>
            <person name="Zhang G."/>
            <person name="Qian W."/>
            <person name="Fan W."/>
        </authorList>
    </citation>
    <scope>NUCLEOTIDE SEQUENCE [LARGE SCALE GENOMIC DNA]</scope>
    <source>
        <strain evidence="10">SZHN2017</strain>
        <tissue evidence="10">Muscle</tissue>
    </source>
</reference>
<gene>
    <name evidence="10" type="ORF">C0Q70_04984</name>
</gene>
<evidence type="ECO:0000313" key="10">
    <source>
        <dbReference type="EMBL" id="PVD33724.1"/>
    </source>
</evidence>
<evidence type="ECO:0000256" key="7">
    <source>
        <dbReference type="ARBA" id="ARBA00023180"/>
    </source>
</evidence>
<feature type="domain" description="Receptor ligand binding region" evidence="9">
    <location>
        <begin position="17"/>
        <end position="146"/>
    </location>
</feature>
<keyword evidence="8" id="KW-0807">Transducer</keyword>
<dbReference type="Pfam" id="PF01094">
    <property type="entry name" value="ANF_receptor"/>
    <property type="match status" value="1"/>
</dbReference>
<dbReference type="Proteomes" id="UP000245119">
    <property type="component" value="Linkage Group LG3"/>
</dbReference>
<dbReference type="InterPro" id="IPR028082">
    <property type="entry name" value="Peripla_BP_I"/>
</dbReference>
<comment type="subcellular location">
    <subcellularLocation>
        <location evidence="1">Membrane</location>
        <topology evidence="1">Multi-pass membrane protein</topology>
    </subcellularLocation>
</comment>
<keyword evidence="7" id="KW-0325">Glycoprotein</keyword>
<name>A0A2T7PK03_POMCA</name>
<organism evidence="10 11">
    <name type="scientific">Pomacea canaliculata</name>
    <name type="common">Golden apple snail</name>
    <dbReference type="NCBI Taxonomy" id="400727"/>
    <lineage>
        <taxon>Eukaryota</taxon>
        <taxon>Metazoa</taxon>
        <taxon>Spiralia</taxon>
        <taxon>Lophotrochozoa</taxon>
        <taxon>Mollusca</taxon>
        <taxon>Gastropoda</taxon>
        <taxon>Caenogastropoda</taxon>
        <taxon>Architaenioglossa</taxon>
        <taxon>Ampullarioidea</taxon>
        <taxon>Ampullariidae</taxon>
        <taxon>Pomacea</taxon>
    </lineage>
</organism>
<dbReference type="OrthoDB" id="2150267at2759"/>
<dbReference type="PANTHER" id="PTHR10519">
    <property type="entry name" value="GABA-B RECEPTOR"/>
    <property type="match status" value="1"/>
</dbReference>
<keyword evidence="3" id="KW-1133">Transmembrane helix</keyword>